<dbReference type="InterPro" id="IPR016181">
    <property type="entry name" value="Acyl_CoA_acyltransferase"/>
</dbReference>
<dbReference type="Pfam" id="PF00583">
    <property type="entry name" value="Acetyltransf_1"/>
    <property type="match status" value="1"/>
</dbReference>
<dbReference type="SUPFAM" id="SSF55729">
    <property type="entry name" value="Acyl-CoA N-acyltransferases (Nat)"/>
    <property type="match status" value="1"/>
</dbReference>
<dbReference type="InParanoid" id="U2E9M1"/>
<protein>
    <submittedName>
        <fullName evidence="2">Ribosomal-protein-alanine acetyltransferase putative</fullName>
    </submittedName>
</protein>
<dbReference type="STRING" id="1033810.HLPCO_002077"/>
<dbReference type="Proteomes" id="UP000005707">
    <property type="component" value="Unassembled WGS sequence"/>
</dbReference>
<keyword evidence="3" id="KW-1185">Reference proteome</keyword>
<dbReference type="RefSeq" id="WP_008824540.1">
    <property type="nucleotide sequence ID" value="NZ_AFNU02000007.1"/>
</dbReference>
<dbReference type="GO" id="GO:0016747">
    <property type="term" value="F:acyltransferase activity, transferring groups other than amino-acyl groups"/>
    <property type="evidence" value="ECO:0007669"/>
    <property type="project" value="InterPro"/>
</dbReference>
<evidence type="ECO:0000313" key="2">
    <source>
        <dbReference type="EMBL" id="ERJ11838.1"/>
    </source>
</evidence>
<dbReference type="EMBL" id="AFNU02000007">
    <property type="protein sequence ID" value="ERJ11838.1"/>
    <property type="molecule type" value="Genomic_DNA"/>
</dbReference>
<gene>
    <name evidence="2" type="ORF">HLPCO_002077</name>
</gene>
<reference evidence="2 3" key="2">
    <citation type="journal article" date="2013" name="PLoS ONE">
        <title>INDIGO - INtegrated Data Warehouse of MIcrobial GenOmes with Examples from the Red Sea Extremophiles.</title>
        <authorList>
            <person name="Alam I."/>
            <person name="Antunes A."/>
            <person name="Kamau A.A."/>
            <person name="Ba Alawi W."/>
            <person name="Kalkatawi M."/>
            <person name="Stingl U."/>
            <person name="Bajic V.B."/>
        </authorList>
    </citation>
    <scope>NUCLEOTIDE SEQUENCE [LARGE SCALE GENOMIC DNA]</scope>
    <source>
        <strain evidence="2 3">SSD-17B</strain>
    </source>
</reference>
<organism evidence="2 3">
    <name type="scientific">Haloplasma contractile SSD-17B</name>
    <dbReference type="NCBI Taxonomy" id="1033810"/>
    <lineage>
        <taxon>Bacteria</taxon>
        <taxon>Bacillati</taxon>
        <taxon>Mycoplasmatota</taxon>
        <taxon>Mollicutes</taxon>
        <taxon>Haloplasmatales</taxon>
        <taxon>Haloplasmataceae</taxon>
        <taxon>Haloplasma</taxon>
    </lineage>
</organism>
<feature type="domain" description="N-acetyltransferase" evidence="1">
    <location>
        <begin position="3"/>
        <end position="142"/>
    </location>
</feature>
<accession>U2E9M1</accession>
<evidence type="ECO:0000259" key="1">
    <source>
        <dbReference type="PROSITE" id="PS51186"/>
    </source>
</evidence>
<dbReference type="Gene3D" id="3.40.630.30">
    <property type="match status" value="1"/>
</dbReference>
<proteinExistence type="predicted"/>
<evidence type="ECO:0000313" key="3">
    <source>
        <dbReference type="Proteomes" id="UP000005707"/>
    </source>
</evidence>
<reference evidence="2 3" key="1">
    <citation type="journal article" date="2011" name="J. Bacteriol.">
        <title>Genome sequence of Haloplasma contractile, an unusual contractile bacterium from a deep-sea anoxic brine lake.</title>
        <authorList>
            <person name="Antunes A."/>
            <person name="Alam I."/>
            <person name="El Dorry H."/>
            <person name="Siam R."/>
            <person name="Robertson A."/>
            <person name="Bajic V.B."/>
            <person name="Stingl U."/>
        </authorList>
    </citation>
    <scope>NUCLEOTIDE SEQUENCE [LARGE SCALE GENOMIC DNA]</scope>
    <source>
        <strain evidence="2 3">SSD-17B</strain>
    </source>
</reference>
<name>U2E9M1_9MOLU</name>
<dbReference type="AlphaFoldDB" id="U2E9M1"/>
<sequence>MSISIKRVDQYDKALLDVLFKKAELHIQRANPSFFRNHHNILLVAYKNEVEACGFLYAYLLNMPNSDKTKLFLYSIDVFNGKRREGIGTKLIKKLKEIGKVYQANELFVLTNDSNLAAKGLYEYTGGYMENDDDIMYVYDLE</sequence>
<dbReference type="PROSITE" id="PS51186">
    <property type="entry name" value="GNAT"/>
    <property type="match status" value="1"/>
</dbReference>
<dbReference type="OrthoDB" id="9796129at2"/>
<comment type="caution">
    <text evidence="2">The sequence shown here is derived from an EMBL/GenBank/DDBJ whole genome shotgun (WGS) entry which is preliminary data.</text>
</comment>
<dbReference type="InterPro" id="IPR000182">
    <property type="entry name" value="GNAT_dom"/>
</dbReference>